<accession>A0ABV0VVK7</accession>
<dbReference type="SUPFAM" id="SSF90123">
    <property type="entry name" value="ABC transporter transmembrane region"/>
    <property type="match status" value="1"/>
</dbReference>
<keyword evidence="8" id="KW-1185">Reference proteome</keyword>
<comment type="caution">
    <text evidence="7">The sequence shown here is derived from an EMBL/GenBank/DDBJ whole genome shotgun (WGS) entry which is preliminary data.</text>
</comment>
<evidence type="ECO:0000256" key="2">
    <source>
        <dbReference type="ARBA" id="ARBA00022692"/>
    </source>
</evidence>
<evidence type="ECO:0000256" key="3">
    <source>
        <dbReference type="ARBA" id="ARBA00022989"/>
    </source>
</evidence>
<keyword evidence="2 5" id="KW-0812">Transmembrane</keyword>
<dbReference type="PANTHER" id="PTHR11384">
    <property type="entry name" value="ATP-BINDING CASSETTE, SUB-FAMILY D MEMBER"/>
    <property type="match status" value="1"/>
</dbReference>
<gene>
    <name evidence="7" type="primary">ABCD3</name>
    <name evidence="7" type="ORF">XENORESO_006354</name>
</gene>
<keyword evidence="1" id="KW-0813">Transport</keyword>
<dbReference type="InterPro" id="IPR036640">
    <property type="entry name" value="ABC1_TM_sf"/>
</dbReference>
<evidence type="ECO:0000313" key="7">
    <source>
        <dbReference type="EMBL" id="MEQ2261144.1"/>
    </source>
</evidence>
<feature type="domain" description="ABC transmembrane type-1" evidence="6">
    <location>
        <begin position="30"/>
        <end position="155"/>
    </location>
</feature>
<dbReference type="PROSITE" id="PS50929">
    <property type="entry name" value="ABC_TM1F"/>
    <property type="match status" value="1"/>
</dbReference>
<dbReference type="InterPro" id="IPR050835">
    <property type="entry name" value="ABC_transporter_sub-D"/>
</dbReference>
<evidence type="ECO:0000256" key="1">
    <source>
        <dbReference type="ARBA" id="ARBA00022448"/>
    </source>
</evidence>
<protein>
    <submittedName>
        <fullName evidence="7">ATP-binding cassette sub- D member 3</fullName>
    </submittedName>
</protein>
<dbReference type="PANTHER" id="PTHR11384:SF62">
    <property type="entry name" value="ATP-BINDING CASSETTE SUB-FAMILY D MEMBER 3"/>
    <property type="match status" value="1"/>
</dbReference>
<sequence>MLRMSADADIYFTVLCLFRGFTFYKMGNLDNRIANADQLLTQDVEKFCNSVVDLYSNLSKPLLDIVLYIVKLTSAIGAQGPGIMMAYLLISGLFLTRLRRPTGKMTVTEQRYEGEYRYVNSRLITNSEEIAFYNGNMREKQTIHATFKKLVSNILMISTNLLHTLYCQR</sequence>
<dbReference type="EMBL" id="JAHRIM010012180">
    <property type="protein sequence ID" value="MEQ2261144.1"/>
    <property type="molecule type" value="Genomic_DNA"/>
</dbReference>
<dbReference type="GO" id="GO:0005524">
    <property type="term" value="F:ATP binding"/>
    <property type="evidence" value="ECO:0007669"/>
    <property type="project" value="UniProtKB-KW"/>
</dbReference>
<keyword evidence="7" id="KW-0067">ATP-binding</keyword>
<dbReference type="Proteomes" id="UP001444071">
    <property type="component" value="Unassembled WGS sequence"/>
</dbReference>
<evidence type="ECO:0000256" key="5">
    <source>
        <dbReference type="SAM" id="Phobius"/>
    </source>
</evidence>
<keyword evidence="7" id="KW-0547">Nucleotide-binding</keyword>
<keyword evidence="3 5" id="KW-1133">Transmembrane helix</keyword>
<keyword evidence="4 5" id="KW-0472">Membrane</keyword>
<evidence type="ECO:0000256" key="4">
    <source>
        <dbReference type="ARBA" id="ARBA00023136"/>
    </source>
</evidence>
<evidence type="ECO:0000259" key="6">
    <source>
        <dbReference type="PROSITE" id="PS50929"/>
    </source>
</evidence>
<dbReference type="Pfam" id="PF06472">
    <property type="entry name" value="ABC_membrane_2"/>
    <property type="match status" value="1"/>
</dbReference>
<dbReference type="InterPro" id="IPR011527">
    <property type="entry name" value="ABC1_TM_dom"/>
</dbReference>
<proteinExistence type="predicted"/>
<feature type="transmembrane region" description="Helical" evidence="5">
    <location>
        <begin position="65"/>
        <end position="95"/>
    </location>
</feature>
<organism evidence="7 8">
    <name type="scientific">Xenotaenia resolanae</name>
    <dbReference type="NCBI Taxonomy" id="208358"/>
    <lineage>
        <taxon>Eukaryota</taxon>
        <taxon>Metazoa</taxon>
        <taxon>Chordata</taxon>
        <taxon>Craniata</taxon>
        <taxon>Vertebrata</taxon>
        <taxon>Euteleostomi</taxon>
        <taxon>Actinopterygii</taxon>
        <taxon>Neopterygii</taxon>
        <taxon>Teleostei</taxon>
        <taxon>Neoteleostei</taxon>
        <taxon>Acanthomorphata</taxon>
        <taxon>Ovalentaria</taxon>
        <taxon>Atherinomorphae</taxon>
        <taxon>Cyprinodontiformes</taxon>
        <taxon>Goodeidae</taxon>
        <taxon>Xenotaenia</taxon>
    </lineage>
</organism>
<evidence type="ECO:0000313" key="8">
    <source>
        <dbReference type="Proteomes" id="UP001444071"/>
    </source>
</evidence>
<name>A0ABV0VVK7_9TELE</name>
<reference evidence="7 8" key="1">
    <citation type="submission" date="2021-06" db="EMBL/GenBank/DDBJ databases">
        <authorList>
            <person name="Palmer J.M."/>
        </authorList>
    </citation>
    <scope>NUCLEOTIDE SEQUENCE [LARGE SCALE GENOMIC DNA]</scope>
    <source>
        <strain evidence="7 8">XR_2019</strain>
        <tissue evidence="7">Muscle</tissue>
    </source>
</reference>